<evidence type="ECO:0000313" key="3">
    <source>
        <dbReference type="Proteomes" id="UP000054837"/>
    </source>
</evidence>
<dbReference type="CDD" id="cd02549">
    <property type="entry name" value="Peptidase_C39A"/>
    <property type="match status" value="1"/>
</dbReference>
<protein>
    <recommendedName>
        <fullName evidence="1">Peptidase C39-like domain-containing protein</fullName>
    </recommendedName>
</protein>
<dbReference type="InterPro" id="IPR039564">
    <property type="entry name" value="Peptidase_C39-like"/>
</dbReference>
<evidence type="ECO:0000259" key="1">
    <source>
        <dbReference type="Pfam" id="PF13529"/>
    </source>
</evidence>
<accession>A0A0W8I784</accession>
<comment type="caution">
    <text evidence="2">The sequence shown here is derived from an EMBL/GenBank/DDBJ whole genome shotgun (WGS) entry which is preliminary data.</text>
</comment>
<sequence length="387" mass="42425">MAISAAPALAASVQPYISLRRHCTAAHFEPASRSGVVLESRSGRAHLRLASSGLPSGRNTELYGIAATYYYGRLTSPAITPPQRFDRLIPSWNASTPTGTWVQVEVRAYRADASRWTKYYNVGIWARDNSTIKRRSVAGQGNADGTVETDLLKLTGGAVWSRFQYRLTLFTTDRTRTPSVSSVAVMASNSAKEAAGLPVYSDRQAWGRDLNVPKRSQMIYPDGGEVWCSPTSTSMVLTYWGKSVTVPRAAARTYDHTYRGHGNWPFNTAWASTHGLDAYVTRMGSLAQLEEWISAGVPVVISIAWKRGELRGAPIPSSNGHVVVVRGFASNGDVIVNDPAASSDARVRLVYRRAELFTVWLKSSGGTAYLIHPRNHPVPTDKRHGSW</sequence>
<organism evidence="2 3">
    <name type="scientific">Serinicoccus chungangensis</name>
    <dbReference type="NCBI Taxonomy" id="767452"/>
    <lineage>
        <taxon>Bacteria</taxon>
        <taxon>Bacillati</taxon>
        <taxon>Actinomycetota</taxon>
        <taxon>Actinomycetes</taxon>
        <taxon>Micrococcales</taxon>
        <taxon>Ornithinimicrobiaceae</taxon>
        <taxon>Serinicoccus</taxon>
    </lineage>
</organism>
<dbReference type="RefSeq" id="WP_058891201.1">
    <property type="nucleotide sequence ID" value="NZ_LQBL01000027.1"/>
</dbReference>
<keyword evidence="3" id="KW-1185">Reference proteome</keyword>
<dbReference type="STRING" id="767452.AVL62_04505"/>
<evidence type="ECO:0000313" key="2">
    <source>
        <dbReference type="EMBL" id="KUG54470.1"/>
    </source>
</evidence>
<name>A0A0W8I784_9MICO</name>
<gene>
    <name evidence="2" type="ORF">AVL62_04505</name>
</gene>
<dbReference type="Pfam" id="PF13529">
    <property type="entry name" value="Peptidase_C39_2"/>
    <property type="match status" value="1"/>
</dbReference>
<dbReference type="Gene3D" id="3.90.70.10">
    <property type="entry name" value="Cysteine proteinases"/>
    <property type="match status" value="1"/>
</dbReference>
<dbReference type="AlphaFoldDB" id="A0A0W8I784"/>
<dbReference type="Proteomes" id="UP000054837">
    <property type="component" value="Unassembled WGS sequence"/>
</dbReference>
<dbReference type="EMBL" id="LQBL01000027">
    <property type="protein sequence ID" value="KUG54470.1"/>
    <property type="molecule type" value="Genomic_DNA"/>
</dbReference>
<proteinExistence type="predicted"/>
<dbReference type="InterPro" id="IPR039563">
    <property type="entry name" value="Peptidase_C39_single_dom"/>
</dbReference>
<reference evidence="2 3" key="1">
    <citation type="submission" date="2015-12" db="EMBL/GenBank/DDBJ databases">
        <title>Serinicoccus chungangenesis strain CD08_5 genome sequencing and assembly.</title>
        <authorList>
            <person name="Chander A.M."/>
            <person name="Kaur G."/>
            <person name="Nair G.R."/>
            <person name="Dhawan D.K."/>
            <person name="Kochhar R.K."/>
            <person name="Mayilraj S."/>
            <person name="Bhadada S.K."/>
        </authorList>
    </citation>
    <scope>NUCLEOTIDE SEQUENCE [LARGE SCALE GENOMIC DNA]</scope>
    <source>
        <strain evidence="2 3">CD08_5</strain>
    </source>
</reference>
<feature type="domain" description="Peptidase C39-like" evidence="1">
    <location>
        <begin position="210"/>
        <end position="340"/>
    </location>
</feature>
<dbReference type="OrthoDB" id="9789941at2"/>